<dbReference type="AlphaFoldDB" id="A0A0T5P7T0"/>
<dbReference type="STRING" id="540747.SAMN04488031_101980"/>
<gene>
    <name evidence="3" type="ORF">RIdsm_02362</name>
    <name evidence="2" type="ORF">XM52_12860</name>
</gene>
<feature type="chain" id="PRO_5015044581" evidence="1">
    <location>
        <begin position="21"/>
        <end position="135"/>
    </location>
</feature>
<dbReference type="Proteomes" id="UP000051401">
    <property type="component" value="Unassembled WGS sequence"/>
</dbReference>
<dbReference type="RefSeq" id="WP_057816548.1">
    <property type="nucleotide sequence ID" value="NZ_CAXRJZ010000118.1"/>
</dbReference>
<protein>
    <submittedName>
        <fullName evidence="2">NADH dehydrogenase</fullName>
    </submittedName>
</protein>
<dbReference type="EMBL" id="CP031598">
    <property type="protein sequence ID" value="QEW26562.1"/>
    <property type="molecule type" value="Genomic_DNA"/>
</dbReference>
<evidence type="ECO:0000313" key="5">
    <source>
        <dbReference type="Proteomes" id="UP000325785"/>
    </source>
</evidence>
<keyword evidence="4" id="KW-1185">Reference proteome</keyword>
<proteinExistence type="predicted"/>
<dbReference type="EMBL" id="LAXI01000007">
    <property type="protein sequence ID" value="KRS17383.1"/>
    <property type="molecule type" value="Genomic_DNA"/>
</dbReference>
<evidence type="ECO:0000313" key="4">
    <source>
        <dbReference type="Proteomes" id="UP000051401"/>
    </source>
</evidence>
<evidence type="ECO:0000313" key="2">
    <source>
        <dbReference type="EMBL" id="KRS17383.1"/>
    </source>
</evidence>
<dbReference type="Proteomes" id="UP000325785">
    <property type="component" value="Chromosome"/>
</dbReference>
<organism evidence="2 4">
    <name type="scientific">Roseovarius indicus</name>
    <dbReference type="NCBI Taxonomy" id="540747"/>
    <lineage>
        <taxon>Bacteria</taxon>
        <taxon>Pseudomonadati</taxon>
        <taxon>Pseudomonadota</taxon>
        <taxon>Alphaproteobacteria</taxon>
        <taxon>Rhodobacterales</taxon>
        <taxon>Roseobacteraceae</taxon>
        <taxon>Roseovarius</taxon>
    </lineage>
</organism>
<dbReference type="KEGG" id="rid:RIdsm_02362"/>
<keyword evidence="1" id="KW-0732">Signal</keyword>
<dbReference type="PATRIC" id="fig|540747.5.peg.5607"/>
<reference evidence="3 5" key="2">
    <citation type="submission" date="2018-08" db="EMBL/GenBank/DDBJ databases">
        <title>Genetic Globetrotter - A new plasmid hitch-hiking vast phylogenetic and geographic distances.</title>
        <authorList>
            <person name="Vollmers J."/>
            <person name="Petersen J."/>
        </authorList>
    </citation>
    <scope>NUCLEOTIDE SEQUENCE [LARGE SCALE GENOMIC DNA]</scope>
    <source>
        <strain evidence="3 5">DSM 26383</strain>
    </source>
</reference>
<feature type="signal peptide" evidence="1">
    <location>
        <begin position="1"/>
        <end position="20"/>
    </location>
</feature>
<accession>A0A0T5P7T0</accession>
<sequence>MKRMTALVLSLALSAGAAGASAGAGLENERDINEGLLALAVADKIRRECSSIGGKFFKAQSYANGLKSLASARGYSEAEIDAYINDDVEKEKMRQRRNDYFEARGASNLDAESLCVLGRAEIAQKSRIGQLLRAK</sequence>
<reference evidence="2 4" key="1">
    <citation type="submission" date="2015-04" db="EMBL/GenBank/DDBJ databases">
        <title>The draft genome sequence of Roseovarius indicus B108T.</title>
        <authorList>
            <person name="Li G."/>
            <person name="Lai Q."/>
            <person name="Shao Z."/>
            <person name="Yan P."/>
        </authorList>
    </citation>
    <scope>NUCLEOTIDE SEQUENCE [LARGE SCALE GENOMIC DNA]</scope>
    <source>
        <strain evidence="2 4">B108</strain>
    </source>
</reference>
<dbReference type="Pfam" id="PF17267">
    <property type="entry name" value="DUF5333"/>
    <property type="match status" value="1"/>
</dbReference>
<evidence type="ECO:0000313" key="3">
    <source>
        <dbReference type="EMBL" id="QEW26562.1"/>
    </source>
</evidence>
<name>A0A0T5P7T0_9RHOB</name>
<evidence type="ECO:0000256" key="1">
    <source>
        <dbReference type="SAM" id="SignalP"/>
    </source>
</evidence>
<dbReference type="InterPro" id="IPR020349">
    <property type="entry name" value="Uncharacterised_14.7kDa"/>
</dbReference>